<dbReference type="InterPro" id="IPR036869">
    <property type="entry name" value="J_dom_sf"/>
</dbReference>
<dbReference type="PANTHER" id="PTHR44240">
    <property type="entry name" value="DNAJ DOMAIN (PROKARYOTIC HEAT SHOCK PROTEIN)-RELATED"/>
    <property type="match status" value="1"/>
</dbReference>
<dbReference type="PRINTS" id="PR00625">
    <property type="entry name" value="JDOMAIN"/>
</dbReference>
<organism evidence="2 3">
    <name type="scientific">Lophiotrema nucula</name>
    <dbReference type="NCBI Taxonomy" id="690887"/>
    <lineage>
        <taxon>Eukaryota</taxon>
        <taxon>Fungi</taxon>
        <taxon>Dikarya</taxon>
        <taxon>Ascomycota</taxon>
        <taxon>Pezizomycotina</taxon>
        <taxon>Dothideomycetes</taxon>
        <taxon>Pleosporomycetidae</taxon>
        <taxon>Pleosporales</taxon>
        <taxon>Lophiotremataceae</taxon>
        <taxon>Lophiotrema</taxon>
    </lineage>
</organism>
<gene>
    <name evidence="2" type="ORF">BDV96DRAFT_587806</name>
</gene>
<accession>A0A6A5YN38</accession>
<dbReference type="SMART" id="SM00271">
    <property type="entry name" value="DnaJ"/>
    <property type="match status" value="1"/>
</dbReference>
<dbReference type="PANTHER" id="PTHR44240:SF10">
    <property type="entry name" value="J DOMAIN-CONTAINING PROTEIN"/>
    <property type="match status" value="1"/>
</dbReference>
<feature type="domain" description="J" evidence="1">
    <location>
        <begin position="3"/>
        <end position="73"/>
    </location>
</feature>
<dbReference type="SUPFAM" id="SSF46565">
    <property type="entry name" value="Chaperone J-domain"/>
    <property type="match status" value="1"/>
</dbReference>
<dbReference type="EMBL" id="ML977349">
    <property type="protein sequence ID" value="KAF2108114.1"/>
    <property type="molecule type" value="Genomic_DNA"/>
</dbReference>
<dbReference type="InterPro" id="IPR052276">
    <property type="entry name" value="Diphthamide-biosynth_chaperone"/>
</dbReference>
<dbReference type="PROSITE" id="PS00636">
    <property type="entry name" value="DNAJ_1"/>
    <property type="match status" value="1"/>
</dbReference>
<evidence type="ECO:0000259" key="1">
    <source>
        <dbReference type="PROSITE" id="PS50076"/>
    </source>
</evidence>
<dbReference type="InterPro" id="IPR018253">
    <property type="entry name" value="DnaJ_domain_CS"/>
</dbReference>
<dbReference type="InterPro" id="IPR001623">
    <property type="entry name" value="DnaJ_domain"/>
</dbReference>
<evidence type="ECO:0000313" key="3">
    <source>
        <dbReference type="Proteomes" id="UP000799770"/>
    </source>
</evidence>
<dbReference type="Pfam" id="PF00226">
    <property type="entry name" value="DnaJ"/>
    <property type="match status" value="1"/>
</dbReference>
<dbReference type="OrthoDB" id="10250354at2759"/>
<dbReference type="Gene3D" id="1.10.287.110">
    <property type="entry name" value="DnaJ domain"/>
    <property type="match status" value="1"/>
</dbReference>
<proteinExistence type="predicted"/>
<dbReference type="Proteomes" id="UP000799770">
    <property type="component" value="Unassembled WGS sequence"/>
</dbReference>
<reference evidence="2" key="1">
    <citation type="journal article" date="2020" name="Stud. Mycol.">
        <title>101 Dothideomycetes genomes: a test case for predicting lifestyles and emergence of pathogens.</title>
        <authorList>
            <person name="Haridas S."/>
            <person name="Albert R."/>
            <person name="Binder M."/>
            <person name="Bloem J."/>
            <person name="Labutti K."/>
            <person name="Salamov A."/>
            <person name="Andreopoulos B."/>
            <person name="Baker S."/>
            <person name="Barry K."/>
            <person name="Bills G."/>
            <person name="Bluhm B."/>
            <person name="Cannon C."/>
            <person name="Castanera R."/>
            <person name="Culley D."/>
            <person name="Daum C."/>
            <person name="Ezra D."/>
            <person name="Gonzalez J."/>
            <person name="Henrissat B."/>
            <person name="Kuo A."/>
            <person name="Liang C."/>
            <person name="Lipzen A."/>
            <person name="Lutzoni F."/>
            <person name="Magnuson J."/>
            <person name="Mondo S."/>
            <person name="Nolan M."/>
            <person name="Ohm R."/>
            <person name="Pangilinan J."/>
            <person name="Park H.-J."/>
            <person name="Ramirez L."/>
            <person name="Alfaro M."/>
            <person name="Sun H."/>
            <person name="Tritt A."/>
            <person name="Yoshinaga Y."/>
            <person name="Zwiers L.-H."/>
            <person name="Turgeon B."/>
            <person name="Goodwin S."/>
            <person name="Spatafora J."/>
            <person name="Crous P."/>
            <person name="Grigoriev I."/>
        </authorList>
    </citation>
    <scope>NUCLEOTIDE SEQUENCE</scope>
    <source>
        <strain evidence="2">CBS 627.86</strain>
    </source>
</reference>
<name>A0A6A5YN38_9PLEO</name>
<sequence length="311" mass="35437">MGTHYETLGVVRTATTKVITTNYRDIARTSHPDKTLHLSPAERTRHETYFKKVLAAYEVLKDKDKRKEYDRTLPLAPFPPRFPRRPTAPNWSQTWAPNPNCQLAKEPEDVNPSFKDDMGYTSTRDAGPWSYTIRLSKRFDVTDVLLMPKSSLTVLQEGFPFELHLRIDLEVRDDMPGHSQDTEDVYIAIHKSPAVCNIMHTYFQNNRYGKSVLAIVVAAAGEPSTPQCRPDPWEFPFDVDMGGWVPGKELEKSHVIATYITFSNDRVGPPKLFGGTALAEAKRLKLEEDLRKATIRCGEKVFIKRAAVRFK</sequence>
<evidence type="ECO:0000313" key="2">
    <source>
        <dbReference type="EMBL" id="KAF2108114.1"/>
    </source>
</evidence>
<dbReference type="AlphaFoldDB" id="A0A6A5YN38"/>
<protein>
    <recommendedName>
        <fullName evidence="1">J domain-containing protein</fullName>
    </recommendedName>
</protein>
<dbReference type="CDD" id="cd06257">
    <property type="entry name" value="DnaJ"/>
    <property type="match status" value="1"/>
</dbReference>
<keyword evidence="3" id="KW-1185">Reference proteome</keyword>
<dbReference type="PROSITE" id="PS50076">
    <property type="entry name" value="DNAJ_2"/>
    <property type="match status" value="1"/>
</dbReference>